<comment type="caution">
    <text evidence="4">The sequence shown here is derived from an EMBL/GenBank/DDBJ whole genome shotgun (WGS) entry which is preliminary data.</text>
</comment>
<name>A0AAJ1MLJ2_9SPIO</name>
<dbReference type="GO" id="GO:0045820">
    <property type="term" value="P:negative regulation of glycolytic process"/>
    <property type="evidence" value="ECO:0007669"/>
    <property type="project" value="TreeGrafter"/>
</dbReference>
<evidence type="ECO:0000256" key="2">
    <source>
        <dbReference type="PIRSR" id="PIRSR613078-1"/>
    </source>
</evidence>
<reference evidence="4 5" key="1">
    <citation type="submission" date="2022-12" db="EMBL/GenBank/DDBJ databases">
        <title>Metagenome assembled genome from gulf of manar.</title>
        <authorList>
            <person name="Kohli P."/>
            <person name="Pk S."/>
            <person name="Venkata Ramana C."/>
            <person name="Sasikala C."/>
        </authorList>
    </citation>
    <scope>NUCLEOTIDE SEQUENCE [LARGE SCALE GENOMIC DNA]</scope>
    <source>
        <strain evidence="4">JB008</strain>
    </source>
</reference>
<evidence type="ECO:0000256" key="3">
    <source>
        <dbReference type="PIRSR" id="PIRSR613078-2"/>
    </source>
</evidence>
<dbReference type="PANTHER" id="PTHR46517">
    <property type="entry name" value="FRUCTOSE-2,6-BISPHOSPHATASE TIGAR"/>
    <property type="match status" value="1"/>
</dbReference>
<feature type="active site" description="Proton donor/acceptor" evidence="2">
    <location>
        <position position="83"/>
    </location>
</feature>
<dbReference type="GO" id="GO:0004331">
    <property type="term" value="F:fructose-2,6-bisphosphate 2-phosphatase activity"/>
    <property type="evidence" value="ECO:0007669"/>
    <property type="project" value="TreeGrafter"/>
</dbReference>
<feature type="binding site" evidence="3">
    <location>
        <begin position="8"/>
        <end position="15"/>
    </location>
    <ligand>
        <name>substrate</name>
    </ligand>
</feature>
<feature type="active site" description="Tele-phosphohistidine intermediate" evidence="2">
    <location>
        <position position="9"/>
    </location>
</feature>
<dbReference type="GO" id="GO:0005829">
    <property type="term" value="C:cytosol"/>
    <property type="evidence" value="ECO:0007669"/>
    <property type="project" value="TreeGrafter"/>
</dbReference>
<evidence type="ECO:0000313" key="4">
    <source>
        <dbReference type="EMBL" id="MDC7227896.1"/>
    </source>
</evidence>
<dbReference type="InterPro" id="IPR001345">
    <property type="entry name" value="PG/BPGM_mutase_AS"/>
</dbReference>
<sequence length="190" mass="21928">MTELCIVRHGQTNWNKQFKVQGVSDIPLNETGRTQAGLVAEYFKNSKWNLIYTSPLSRAKETSEIISSSADIPEIRTEELLIEFNFGIAEGMDMQERKTIYPERGKIPGAEQLLAFRSRAEKIINTIADRHRDQRLIVVSHACFIMEVLEIFSKGKIDRSRLKLENLSMSLLTKDSEWCIPWYNRAVHQL</sequence>
<feature type="binding site" evidence="3">
    <location>
        <position position="58"/>
    </location>
    <ligand>
        <name>substrate</name>
    </ligand>
</feature>
<proteinExistence type="predicted"/>
<dbReference type="Pfam" id="PF00300">
    <property type="entry name" value="His_Phos_1"/>
    <property type="match status" value="1"/>
</dbReference>
<dbReference type="SUPFAM" id="SSF53254">
    <property type="entry name" value="Phosphoglycerate mutase-like"/>
    <property type="match status" value="1"/>
</dbReference>
<dbReference type="GO" id="GO:0043456">
    <property type="term" value="P:regulation of pentose-phosphate shunt"/>
    <property type="evidence" value="ECO:0007669"/>
    <property type="project" value="TreeGrafter"/>
</dbReference>
<dbReference type="InterPro" id="IPR051695">
    <property type="entry name" value="Phosphoglycerate_Mutase"/>
</dbReference>
<evidence type="ECO:0000256" key="1">
    <source>
        <dbReference type="ARBA" id="ARBA00022801"/>
    </source>
</evidence>
<gene>
    <name evidence="4" type="ORF">PQJ61_14110</name>
</gene>
<protein>
    <submittedName>
        <fullName evidence="4">Histidine phosphatase family protein</fullName>
    </submittedName>
</protein>
<dbReference type="AlphaFoldDB" id="A0AAJ1MLJ2"/>
<dbReference type="PROSITE" id="PS00175">
    <property type="entry name" value="PG_MUTASE"/>
    <property type="match status" value="1"/>
</dbReference>
<accession>A0AAJ1MLJ2</accession>
<dbReference type="InterPro" id="IPR013078">
    <property type="entry name" value="His_Pase_superF_clade-1"/>
</dbReference>
<keyword evidence="1" id="KW-0378">Hydrolase</keyword>
<dbReference type="CDD" id="cd07067">
    <property type="entry name" value="HP_PGM_like"/>
    <property type="match status" value="1"/>
</dbReference>
<dbReference type="SMART" id="SM00855">
    <property type="entry name" value="PGAM"/>
    <property type="match status" value="1"/>
</dbReference>
<dbReference type="EMBL" id="JAQQAL010000035">
    <property type="protein sequence ID" value="MDC7227896.1"/>
    <property type="molecule type" value="Genomic_DNA"/>
</dbReference>
<dbReference type="PANTHER" id="PTHR46517:SF1">
    <property type="entry name" value="FRUCTOSE-2,6-BISPHOSPHATASE TIGAR"/>
    <property type="match status" value="1"/>
</dbReference>
<organism evidence="4 5">
    <name type="scientific">Candidatus Thalassospirochaeta sargassi</name>
    <dbReference type="NCBI Taxonomy" id="3119039"/>
    <lineage>
        <taxon>Bacteria</taxon>
        <taxon>Pseudomonadati</taxon>
        <taxon>Spirochaetota</taxon>
        <taxon>Spirochaetia</taxon>
        <taxon>Spirochaetales</taxon>
        <taxon>Spirochaetaceae</taxon>
        <taxon>Candidatus Thalassospirochaeta</taxon>
    </lineage>
</organism>
<dbReference type="InterPro" id="IPR029033">
    <property type="entry name" value="His_PPase_superfam"/>
</dbReference>
<dbReference type="Gene3D" id="3.40.50.1240">
    <property type="entry name" value="Phosphoglycerate mutase-like"/>
    <property type="match status" value="1"/>
</dbReference>
<evidence type="ECO:0000313" key="5">
    <source>
        <dbReference type="Proteomes" id="UP001221217"/>
    </source>
</evidence>
<dbReference type="Proteomes" id="UP001221217">
    <property type="component" value="Unassembled WGS sequence"/>
</dbReference>